<proteinExistence type="predicted"/>
<dbReference type="InterPro" id="IPR011047">
    <property type="entry name" value="Quinoprotein_ADH-like_sf"/>
</dbReference>
<organism evidence="1 2">
    <name type="scientific">Sutcliffiella horikoshii</name>
    <dbReference type="NCBI Taxonomy" id="79883"/>
    <lineage>
        <taxon>Bacteria</taxon>
        <taxon>Bacillati</taxon>
        <taxon>Bacillota</taxon>
        <taxon>Bacilli</taxon>
        <taxon>Bacillales</taxon>
        <taxon>Bacillaceae</taxon>
        <taxon>Sutcliffiella</taxon>
    </lineage>
</organism>
<accession>A0A5D4T7Y4</accession>
<dbReference type="AlphaFoldDB" id="A0A5D4T7Y4"/>
<evidence type="ECO:0000313" key="2">
    <source>
        <dbReference type="Proteomes" id="UP000324517"/>
    </source>
</evidence>
<name>A0A5D4T7Y4_9BACI</name>
<sequence length="841" mass="96402">MSIFKSIKNLFSGTTAEKEGSSSDVKVKYNAYVKNILVPRFTKGKVESIIENTYDSWDDFFKVDKTSPKLIGFEKRSRKKFRHLYHSDQMFITEAAKTIEIVSKDSTKVFSLKGTKLEKMSIATANDKGIIFKNKEVVALLDFQNNTYRMFEFTWQPFNFSMGKDFWLVGTRETYDGPGELYCFGFDGNLKWGVSFKEKMGTMFGEIAFMPYLLDVSADSSDILVGSMDRLYHFNVSGGLEARIAISELKEQELQEKYNQLQRSLSAPPKTEEEAISAYAKQLATQFSMGFERMTFNSPYAGFTHDPSTDTLFILEEKGRISAWSDKGELIWLNTFKNEGRFIKWLDEKLIVSFKSGETFWLNREGKFIYGAKLPKQASTISLIPNQNKYVVVSEDNRLYELEKDTGNLITGSEGHPGMELFNVSGHNVFFDGPTNSQGYFWLAPENHQWKHFESKDILDSKMDVTSDVALEITEINKFKKLWSLKNEDDWFGSREVDLTNERIYLVEKGPRKSIEEYRDLSDKQREKDRLSHYLSCYDKEGRLLWKNHMHSTMRSLYLSPDKEYLFTSAPSGSEITYLPGYLYVFDKEGKQLNKFKVNAHGFDLEFISTDKALVRFSSEKGEKREEGVLSRNEKGKCGFSYVNEEEQEELNPFGAGLNELETESFKITRTDKKKYLLESSGNSTELKLTAAMYEATETKDNLLITRSGTRLISIFNKDLKKVLDIKESENIVSVVCGDSTIAVATKGELRGYNFQGELIWRYASIPKGNCTNLVWIETKNVFVWVVSSNVEKIVASINKEGKILNSHSFNSNDYHRAIIVDDAKGEFVAQTNGKIEVYEV</sequence>
<dbReference type="RefSeq" id="WP_148979419.1">
    <property type="nucleotide sequence ID" value="NZ_JBNILM010000007.1"/>
</dbReference>
<evidence type="ECO:0000313" key="1">
    <source>
        <dbReference type="EMBL" id="TYS71763.1"/>
    </source>
</evidence>
<dbReference type="EMBL" id="VTET01000005">
    <property type="protein sequence ID" value="TYS71763.1"/>
    <property type="molecule type" value="Genomic_DNA"/>
</dbReference>
<gene>
    <name evidence="1" type="ORF">FZC75_11415</name>
</gene>
<comment type="caution">
    <text evidence="1">The sequence shown here is derived from an EMBL/GenBank/DDBJ whole genome shotgun (WGS) entry which is preliminary data.</text>
</comment>
<dbReference type="SUPFAM" id="SSF50998">
    <property type="entry name" value="Quinoprotein alcohol dehydrogenase-like"/>
    <property type="match status" value="2"/>
</dbReference>
<dbReference type="Proteomes" id="UP000324517">
    <property type="component" value="Unassembled WGS sequence"/>
</dbReference>
<dbReference type="OrthoDB" id="2762479at2"/>
<reference evidence="1 2" key="1">
    <citation type="submission" date="2019-08" db="EMBL/GenBank/DDBJ databases">
        <title>Bacillus genomes from the desert of Cuatro Cienegas, Coahuila.</title>
        <authorList>
            <person name="Olmedo-Alvarez G."/>
        </authorList>
    </citation>
    <scope>NUCLEOTIDE SEQUENCE [LARGE SCALE GENOMIC DNA]</scope>
    <source>
        <strain evidence="1 2">CH98b_3T</strain>
    </source>
</reference>
<protein>
    <submittedName>
        <fullName evidence="1">Ornithine cyclodeaminase</fullName>
    </submittedName>
</protein>